<keyword evidence="2" id="KW-0812">Transmembrane</keyword>
<dbReference type="Proteomes" id="UP000185936">
    <property type="component" value="Unassembled WGS sequence"/>
</dbReference>
<keyword evidence="2" id="KW-1133">Transmembrane helix</keyword>
<dbReference type="InterPro" id="IPR055713">
    <property type="entry name" value="DUF7289"/>
</dbReference>
<evidence type="ECO:0008006" key="5">
    <source>
        <dbReference type="Google" id="ProtNLM"/>
    </source>
</evidence>
<protein>
    <recommendedName>
        <fullName evidence="5">Flagellin N-terminal-like domain-containing protein</fullName>
    </recommendedName>
</protein>
<evidence type="ECO:0000256" key="1">
    <source>
        <dbReference type="SAM" id="MobiDB-lite"/>
    </source>
</evidence>
<evidence type="ECO:0000313" key="3">
    <source>
        <dbReference type="EMBL" id="SIR98055.1"/>
    </source>
</evidence>
<accession>A0A1N7FCU6</accession>
<feature type="region of interest" description="Disordered" evidence="1">
    <location>
        <begin position="961"/>
        <end position="1039"/>
    </location>
</feature>
<feature type="compositionally biased region" description="Low complexity" evidence="1">
    <location>
        <begin position="999"/>
        <end position="1017"/>
    </location>
</feature>
<evidence type="ECO:0000313" key="4">
    <source>
        <dbReference type="Proteomes" id="UP000185936"/>
    </source>
</evidence>
<proteinExistence type="predicted"/>
<sequence length="1039" mass="111768">MTSSTRAATRSESSADRGGAPIIGIVLLFGMVLAGAMLVIIAAGPLFDALESQSDRERAITYMGQTDQALATATISDGPQPLEVPPDADMSVVDDGSIEVSWYNESADPWSGQACTAPTNESGTLGALEYELDDRTIVHQGGGVWEHDGDDTTVVSDPQIGYDGESLQLQLMQISESVVDGSGLAATADHSKSMALTNEIQATASDCDGSNVAFRIESSYHEGWATFLEDALGEDENPKVDVIHHEDHETVEAVIEDVRKPVEMPTFMVKEDKGIGIAGEQGKAQPSYDDRLDNADNRVFYIETVIKNEGTKRVGQNVTVTVFNESGALFNTSENSGKLGPGQNTTLGGQDELSFKYGEDFGGTLEVGNIYEYSIETEDHQPDDRGSFYYGKADPYFELLDNVETSVDGDNVTITVPVMNLGIEDGDQDVTLEFLGETNTQKIDLNYGAEGTVEWEINKSAIPVGEHEFTITTDENGSEVNGTIEGDATGGDGMAFVVVDDKGAGDDQFVTDDGESFTVSAEVANTYPTTVERDVTLSIPDANVNVSEPKELENGMTDTVDFEVDPDNHDFDHGEVYEYDIQAEGDGLNPNGSFYFGHPGTKFELANGNATTNDEAVTITADLHNTGVDDGEQDVTLDLDLKDDDEFDDDPYAETIDAGTAERVVGENATIELPINRSVLVTGTYDATIKTEDDELEMTFDVDAGIDPGDVELGGVEDANVTVEVLGSQVSSTQGHIAPMTLDVVTNGETEHSFQNPDGGNNINIGPTWQDKSDNSYTHEFTVDEETDLTLRNTRYSTCSDKYTHSSDLPHYSGESIWFSWCEDVPEGDWSWNQIQGWYWVDQVEFGPIDASEDANLQNVRVRSNENNTIPALPSGTDHQLSATEVLEQHDLIENSGDELDIGPGEFVFLFENTESTDKDGIDALWDEAIDAYEDEPNETYDPNFNDLIVYVEVEQAGVDPGKPSITISPGSGEEADVGSGEGGEAGTPDDFDLKLGGDADSGDSPDVGPGDSDQGGAPESQVVDNTGIDIGSDHVVVG</sequence>
<keyword evidence="2" id="KW-0472">Membrane</keyword>
<feature type="transmembrane region" description="Helical" evidence="2">
    <location>
        <begin position="21"/>
        <end position="47"/>
    </location>
</feature>
<dbReference type="Pfam" id="PF23960">
    <property type="entry name" value="DUF7289"/>
    <property type="match status" value="1"/>
</dbReference>
<gene>
    <name evidence="3" type="ORF">SAMN05421752_106197</name>
</gene>
<dbReference type="OrthoDB" id="148042at2157"/>
<evidence type="ECO:0000256" key="2">
    <source>
        <dbReference type="SAM" id="Phobius"/>
    </source>
</evidence>
<dbReference type="EMBL" id="FTNR01000006">
    <property type="protein sequence ID" value="SIR98055.1"/>
    <property type="molecule type" value="Genomic_DNA"/>
</dbReference>
<dbReference type="RefSeq" id="WP_084776749.1">
    <property type="nucleotide sequence ID" value="NZ_FTNR01000006.1"/>
</dbReference>
<dbReference type="STRING" id="308853.SAMN05421752_106197"/>
<organism evidence="3 4">
    <name type="scientific">Natronorubrum thiooxidans</name>
    <dbReference type="NCBI Taxonomy" id="308853"/>
    <lineage>
        <taxon>Archaea</taxon>
        <taxon>Methanobacteriati</taxon>
        <taxon>Methanobacteriota</taxon>
        <taxon>Stenosarchaea group</taxon>
        <taxon>Halobacteria</taxon>
        <taxon>Halobacteriales</taxon>
        <taxon>Natrialbaceae</taxon>
        <taxon>Natronorubrum</taxon>
    </lineage>
</organism>
<keyword evidence="4" id="KW-1185">Reference proteome</keyword>
<name>A0A1N7FCU6_9EURY</name>
<reference evidence="4" key="1">
    <citation type="submission" date="2017-01" db="EMBL/GenBank/DDBJ databases">
        <authorList>
            <person name="Varghese N."/>
            <person name="Submissions S."/>
        </authorList>
    </citation>
    <scope>NUCLEOTIDE SEQUENCE [LARGE SCALE GENOMIC DNA]</scope>
    <source>
        <strain evidence="4">type strain: HArc-</strain>
    </source>
</reference>
<dbReference type="AlphaFoldDB" id="A0A1N7FCU6"/>